<dbReference type="SUPFAM" id="SSF56634">
    <property type="entry name" value="Heme-dependent catalase-like"/>
    <property type="match status" value="1"/>
</dbReference>
<proteinExistence type="predicted"/>
<sequence>MMPSPGKHAVGTLALALSMGLGLVAGCSDDPELALGEERIAPDEATLERAMTVRILEIGQRHRAAGTPIPRFNQPKTVACARATFEVPPHTGELARGLFAEPGEYAALLRFANATQQDDRVKDLRGLSVRLFGVAGAEGVDGSRGHQDFLFNSHPALFAGTPEDFQRFVSAVADDRLWWYFLNPLAPQPKSLWIALRARSRPDSPLAIGYYSTTPYRYGDDETSAVKYAVRPCDGEAAPNGDGADGDDPDYLRNAMAAQLGGGEACLTFMVQFQTDPEAMPIEDASVAWDEDASPFRPVARLSLPRQEIDTPDALARCESLVFNPWNTHPAHRPLGGINRMRRDLYQAAGELRTTHNATLSVDETP</sequence>
<dbReference type="GO" id="GO:0004096">
    <property type="term" value="F:catalase activity"/>
    <property type="evidence" value="ECO:0007669"/>
    <property type="project" value="InterPro"/>
</dbReference>
<dbReference type="Proteomes" id="UP000235346">
    <property type="component" value="Unassembled WGS sequence"/>
</dbReference>
<dbReference type="InterPro" id="IPR020835">
    <property type="entry name" value="Catalase_sf"/>
</dbReference>
<dbReference type="PROSITE" id="PS51257">
    <property type="entry name" value="PROKAR_LIPOPROTEIN"/>
    <property type="match status" value="1"/>
</dbReference>
<evidence type="ECO:0000313" key="1">
    <source>
        <dbReference type="EMBL" id="PMR67088.1"/>
    </source>
</evidence>
<keyword evidence="2" id="KW-1185">Reference proteome</keyword>
<dbReference type="GO" id="GO:0006979">
    <property type="term" value="P:response to oxidative stress"/>
    <property type="evidence" value="ECO:0007669"/>
    <property type="project" value="InterPro"/>
</dbReference>
<dbReference type="EMBL" id="PNRE01000100">
    <property type="protein sequence ID" value="PMR67088.1"/>
    <property type="molecule type" value="Genomic_DNA"/>
</dbReference>
<organism evidence="1 2">
    <name type="scientific">Halomonas heilongjiangensis</name>
    <dbReference type="NCBI Taxonomy" id="1387883"/>
    <lineage>
        <taxon>Bacteria</taxon>
        <taxon>Pseudomonadati</taxon>
        <taxon>Pseudomonadota</taxon>
        <taxon>Gammaproteobacteria</taxon>
        <taxon>Oceanospirillales</taxon>
        <taxon>Halomonadaceae</taxon>
        <taxon>Halomonas</taxon>
    </lineage>
</organism>
<reference evidence="1 2" key="1">
    <citation type="submission" date="2018-01" db="EMBL/GenBank/DDBJ databases">
        <title>Halomonas endophytica sp. nov., isolated from storage liquid in the stems of Populus euphratica.</title>
        <authorList>
            <person name="Chen C."/>
        </authorList>
    </citation>
    <scope>NUCLEOTIDE SEQUENCE [LARGE SCALE GENOMIC DNA]</scope>
    <source>
        <strain evidence="1 2">DSM 26881</strain>
    </source>
</reference>
<comment type="caution">
    <text evidence="1">The sequence shown here is derived from an EMBL/GenBank/DDBJ whole genome shotgun (WGS) entry which is preliminary data.</text>
</comment>
<name>A0A2N7TG03_9GAMM</name>
<dbReference type="Gene3D" id="2.40.180.10">
    <property type="entry name" value="Catalase core domain"/>
    <property type="match status" value="1"/>
</dbReference>
<dbReference type="AlphaFoldDB" id="A0A2N7TG03"/>
<gene>
    <name evidence="1" type="ORF">C1H66_20615</name>
</gene>
<dbReference type="GO" id="GO:0020037">
    <property type="term" value="F:heme binding"/>
    <property type="evidence" value="ECO:0007669"/>
    <property type="project" value="InterPro"/>
</dbReference>
<protein>
    <submittedName>
        <fullName evidence="1">Uncharacterized protein</fullName>
    </submittedName>
</protein>
<evidence type="ECO:0000313" key="2">
    <source>
        <dbReference type="Proteomes" id="UP000235346"/>
    </source>
</evidence>
<dbReference type="PROSITE" id="PS51402">
    <property type="entry name" value="CATALASE_3"/>
    <property type="match status" value="1"/>
</dbReference>
<dbReference type="InterPro" id="IPR018028">
    <property type="entry name" value="Catalase"/>
</dbReference>
<accession>A0A2N7TG03</accession>